<dbReference type="PANTHER" id="PTHR33124">
    <property type="entry name" value="TRANSCRIPTION FACTOR IBH1-LIKE 1"/>
    <property type="match status" value="1"/>
</dbReference>
<reference evidence="4" key="1">
    <citation type="submission" date="2022-02" db="EMBL/GenBank/DDBJ databases">
        <authorList>
            <person name="Henning P.M."/>
            <person name="McCubbin A.G."/>
            <person name="Shore J.S."/>
        </authorList>
    </citation>
    <scope>NUCLEOTIDE SEQUENCE</scope>
    <source>
        <strain evidence="4">F60SS</strain>
        <tissue evidence="4">Leaves</tissue>
    </source>
</reference>
<evidence type="ECO:0000259" key="3">
    <source>
        <dbReference type="Pfam" id="PF26576"/>
    </source>
</evidence>
<feature type="domain" description="IBH1-like N-terminal" evidence="3">
    <location>
        <begin position="5"/>
        <end position="66"/>
    </location>
</feature>
<organism evidence="4 5">
    <name type="scientific">Turnera subulata</name>
    <dbReference type="NCBI Taxonomy" id="218843"/>
    <lineage>
        <taxon>Eukaryota</taxon>
        <taxon>Viridiplantae</taxon>
        <taxon>Streptophyta</taxon>
        <taxon>Embryophyta</taxon>
        <taxon>Tracheophyta</taxon>
        <taxon>Spermatophyta</taxon>
        <taxon>Magnoliopsida</taxon>
        <taxon>eudicotyledons</taxon>
        <taxon>Gunneridae</taxon>
        <taxon>Pentapetalae</taxon>
        <taxon>rosids</taxon>
        <taxon>fabids</taxon>
        <taxon>Malpighiales</taxon>
        <taxon>Passifloraceae</taxon>
        <taxon>Turnera</taxon>
    </lineage>
</organism>
<keyword evidence="1" id="KW-0805">Transcription regulation</keyword>
<dbReference type="EMBL" id="JAKUCV010005017">
    <property type="protein sequence ID" value="KAJ4833130.1"/>
    <property type="molecule type" value="Genomic_DNA"/>
</dbReference>
<keyword evidence="5" id="KW-1185">Reference proteome</keyword>
<evidence type="ECO:0000256" key="2">
    <source>
        <dbReference type="ARBA" id="ARBA00023163"/>
    </source>
</evidence>
<dbReference type="PANTHER" id="PTHR33124:SF5">
    <property type="entry name" value="TRANSCRIPTION FACTOR IBH1-LIKE 1"/>
    <property type="match status" value="1"/>
</dbReference>
<dbReference type="GO" id="GO:0006355">
    <property type="term" value="P:regulation of DNA-templated transcription"/>
    <property type="evidence" value="ECO:0007669"/>
    <property type="project" value="InterPro"/>
</dbReference>
<name>A0A9Q0JA03_9ROSI</name>
<dbReference type="AlphaFoldDB" id="A0A9Q0JA03"/>
<accession>A0A9Q0JA03</accession>
<protein>
    <recommendedName>
        <fullName evidence="3">IBH1-like N-terminal domain-containing protein</fullName>
    </recommendedName>
</protein>
<keyword evidence="2" id="KW-0804">Transcription</keyword>
<dbReference type="Proteomes" id="UP001141552">
    <property type="component" value="Unassembled WGS sequence"/>
</dbReference>
<comment type="caution">
    <text evidence="4">The sequence shown here is derived from an EMBL/GenBank/DDBJ whole genome shotgun (WGS) entry which is preliminary data.</text>
</comment>
<reference evidence="4" key="2">
    <citation type="journal article" date="2023" name="Plants (Basel)">
        <title>Annotation of the Turnera subulata (Passifloraceae) Draft Genome Reveals the S-Locus Evolved after the Divergence of Turneroideae from Passifloroideae in a Stepwise Manner.</title>
        <authorList>
            <person name="Henning P.M."/>
            <person name="Roalson E.H."/>
            <person name="Mir W."/>
            <person name="McCubbin A.G."/>
            <person name="Shore J.S."/>
        </authorList>
    </citation>
    <scope>NUCLEOTIDE SEQUENCE</scope>
    <source>
        <strain evidence="4">F60SS</strain>
    </source>
</reference>
<dbReference type="InterPro" id="IPR044660">
    <property type="entry name" value="IBH1-like"/>
</dbReference>
<evidence type="ECO:0000313" key="5">
    <source>
        <dbReference type="Proteomes" id="UP001141552"/>
    </source>
</evidence>
<evidence type="ECO:0000313" key="4">
    <source>
        <dbReference type="EMBL" id="KAJ4833130.1"/>
    </source>
</evidence>
<dbReference type="InterPro" id="IPR059002">
    <property type="entry name" value="IBH1_N"/>
</dbReference>
<dbReference type="OrthoDB" id="1922093at2759"/>
<sequence length="200" mass="22483">MRAPSSLKKEFMKKWISGLQACSSAKQHMNILERKKAIKLSADIAMASTRNGRTCWSRALIANASKDGENKALVEQLLANDEVEKLNNHKQQFSAGSVRPCCNNNKRVRCKKILKNIRCVRSRARKNVPRVVSAKSIAKRMVQKRTQVLKSLVPGGEFMDGISLVEETLDYIVSLRAQVDVMRILVKATETMNRKATTIN</sequence>
<gene>
    <name evidence="4" type="ORF">Tsubulata_006236</name>
</gene>
<proteinExistence type="predicted"/>
<dbReference type="Pfam" id="PF26576">
    <property type="entry name" value="IBH1_N"/>
    <property type="match status" value="1"/>
</dbReference>
<evidence type="ECO:0000256" key="1">
    <source>
        <dbReference type="ARBA" id="ARBA00023015"/>
    </source>
</evidence>